<dbReference type="AlphaFoldDB" id="A0A0D2GIP4"/>
<comment type="caution">
    <text evidence="1">The sequence shown here is derived from an EMBL/GenBank/DDBJ whole genome shotgun (WGS) entry which is preliminary data.</text>
</comment>
<evidence type="ECO:0000313" key="2">
    <source>
        <dbReference type="Proteomes" id="UP000032233"/>
    </source>
</evidence>
<organism evidence="1 2">
    <name type="scientific">Dethiosulfatarculus sandiegensis</name>
    <dbReference type="NCBI Taxonomy" id="1429043"/>
    <lineage>
        <taxon>Bacteria</taxon>
        <taxon>Pseudomonadati</taxon>
        <taxon>Thermodesulfobacteriota</taxon>
        <taxon>Desulfarculia</taxon>
        <taxon>Desulfarculales</taxon>
        <taxon>Desulfarculaceae</taxon>
        <taxon>Dethiosulfatarculus</taxon>
    </lineage>
</organism>
<keyword evidence="2" id="KW-1185">Reference proteome</keyword>
<proteinExistence type="predicted"/>
<dbReference type="InterPro" id="IPR010865">
    <property type="entry name" value="DUF1499"/>
</dbReference>
<reference evidence="1 2" key="1">
    <citation type="submission" date="2013-11" db="EMBL/GenBank/DDBJ databases">
        <title>Metagenomic analysis of a methanogenic consortium involved in long chain n-alkane degradation.</title>
        <authorList>
            <person name="Davidova I.A."/>
            <person name="Callaghan A.V."/>
            <person name="Wawrik B."/>
            <person name="Pruitt S."/>
            <person name="Marks C."/>
            <person name="Duncan K.E."/>
            <person name="Suflita J.M."/>
        </authorList>
    </citation>
    <scope>NUCLEOTIDE SEQUENCE [LARGE SCALE GENOMIC DNA]</scope>
    <source>
        <strain evidence="1 2">SPR</strain>
    </source>
</reference>
<accession>A0A0D2GIP4</accession>
<dbReference type="STRING" id="1429043.X474_07370"/>
<gene>
    <name evidence="1" type="ORF">X474_07370</name>
</gene>
<sequence>MKMVAAITLLTMGLVLPECPDTPNCVSSQAKAPSKKVKPFSYGGHSQKQALKALLAALNSLARLEIQTRTETHIKATVKSLIFGFVDDLEFLFEPDKKQIQVRSASRVGYWDLGVNARRVESLRRAFLEILKKE</sequence>
<protein>
    <recommendedName>
        <fullName evidence="3">DUF1499 domain-containing protein</fullName>
    </recommendedName>
</protein>
<name>A0A0D2GIP4_9BACT</name>
<dbReference type="RefSeq" id="WP_044347656.1">
    <property type="nucleotide sequence ID" value="NZ_AZAC01000009.1"/>
</dbReference>
<dbReference type="Pfam" id="PF07386">
    <property type="entry name" value="DUF1499"/>
    <property type="match status" value="1"/>
</dbReference>
<dbReference type="PIRSF" id="PIRSF026426">
    <property type="entry name" value="DUF1499"/>
    <property type="match status" value="1"/>
</dbReference>
<dbReference type="Proteomes" id="UP000032233">
    <property type="component" value="Unassembled WGS sequence"/>
</dbReference>
<evidence type="ECO:0008006" key="3">
    <source>
        <dbReference type="Google" id="ProtNLM"/>
    </source>
</evidence>
<dbReference type="PATRIC" id="fig|1429043.3.peg.1570"/>
<dbReference type="PANTHER" id="PTHR34801:SF6">
    <property type="entry name" value="SLL1620 PROTEIN"/>
    <property type="match status" value="1"/>
</dbReference>
<dbReference type="InParanoid" id="A0A0D2GIP4"/>
<evidence type="ECO:0000313" key="1">
    <source>
        <dbReference type="EMBL" id="KIX14687.1"/>
    </source>
</evidence>
<dbReference type="EMBL" id="AZAC01000009">
    <property type="protein sequence ID" value="KIX14687.1"/>
    <property type="molecule type" value="Genomic_DNA"/>
</dbReference>
<dbReference type="PANTHER" id="PTHR34801">
    <property type="entry name" value="EXPRESSED PROTEIN"/>
    <property type="match status" value="1"/>
</dbReference>